<dbReference type="OrthoDB" id="7130006at2759"/>
<dbReference type="Gramene" id="TVU02128">
    <property type="protein sequence ID" value="TVU02128"/>
    <property type="gene ID" value="EJB05_52395"/>
</dbReference>
<keyword evidence="2" id="KW-1185">Reference proteome</keyword>
<dbReference type="Proteomes" id="UP000324897">
    <property type="component" value="Unassembled WGS sequence"/>
</dbReference>
<evidence type="ECO:0000313" key="2">
    <source>
        <dbReference type="Proteomes" id="UP000324897"/>
    </source>
</evidence>
<evidence type="ECO:0000313" key="1">
    <source>
        <dbReference type="EMBL" id="TVU02128.1"/>
    </source>
</evidence>
<protein>
    <submittedName>
        <fullName evidence="1">Uncharacterized protein</fullName>
    </submittedName>
</protein>
<comment type="caution">
    <text evidence="1">The sequence shown here is derived from an EMBL/GenBank/DDBJ whole genome shotgun (WGS) entry which is preliminary data.</text>
</comment>
<dbReference type="AlphaFoldDB" id="A0A5J9ST41"/>
<accession>A0A5J9ST41</accession>
<name>A0A5J9ST41_9POAL</name>
<organism evidence="1 2">
    <name type="scientific">Eragrostis curvula</name>
    <name type="common">weeping love grass</name>
    <dbReference type="NCBI Taxonomy" id="38414"/>
    <lineage>
        <taxon>Eukaryota</taxon>
        <taxon>Viridiplantae</taxon>
        <taxon>Streptophyta</taxon>
        <taxon>Embryophyta</taxon>
        <taxon>Tracheophyta</taxon>
        <taxon>Spermatophyta</taxon>
        <taxon>Magnoliopsida</taxon>
        <taxon>Liliopsida</taxon>
        <taxon>Poales</taxon>
        <taxon>Poaceae</taxon>
        <taxon>PACMAD clade</taxon>
        <taxon>Chloridoideae</taxon>
        <taxon>Eragrostideae</taxon>
        <taxon>Eragrostidinae</taxon>
        <taxon>Eragrostis</taxon>
    </lineage>
</organism>
<gene>
    <name evidence="1" type="ORF">EJB05_52395</name>
</gene>
<dbReference type="EMBL" id="RWGY01000360">
    <property type="protein sequence ID" value="TVU02128.1"/>
    <property type="molecule type" value="Genomic_DNA"/>
</dbReference>
<reference evidence="1 2" key="1">
    <citation type="journal article" date="2019" name="Sci. Rep.">
        <title>A high-quality genome of Eragrostis curvula grass provides insights into Poaceae evolution and supports new strategies to enhance forage quality.</title>
        <authorList>
            <person name="Carballo J."/>
            <person name="Santos B.A.C.M."/>
            <person name="Zappacosta D."/>
            <person name="Garbus I."/>
            <person name="Selva J.P."/>
            <person name="Gallo C.A."/>
            <person name="Diaz A."/>
            <person name="Albertini E."/>
            <person name="Caccamo M."/>
            <person name="Echenique V."/>
        </authorList>
    </citation>
    <scope>NUCLEOTIDE SEQUENCE [LARGE SCALE GENOMIC DNA]</scope>
    <source>
        <strain evidence="2">cv. Victoria</strain>
        <tissue evidence="1">Leaf</tissue>
    </source>
</reference>
<proteinExistence type="predicted"/>
<sequence>MLRIFPWGEMVVWDWLPIGCRWQHEQLGSLVLLATSSPFSNLNEMLAISGLWLSSRVLLLLRLQVIAASLPASTSDRGEAGRVPDELAISQKPSKSPQTIMKELLSSLLESKGMPPSVFGAASKWDTLGDIELPKTCFKNPLWESVSEELWPLVAKYWMDSLLVKLEHLFGLLLLLKSITLVKSCQMVQEIVPSSECLGLLTSSECSRVTENSDREACSCWNQEEQRLNFGRYDVKRVVRSIYVLFSRSEIPIAKEDIADLLTPLPEWFTEDDLAVYASLYEKSGFLYPMEMPYRSLHKRKPIEDPKSGCGGPTSF</sequence>